<dbReference type="OrthoDB" id="10265275at2759"/>
<dbReference type="Proteomes" id="UP000095038">
    <property type="component" value="Unassembled WGS sequence"/>
</dbReference>
<gene>
    <name evidence="1" type="ORF">ASCRUDRAFT_109657</name>
</gene>
<evidence type="ECO:0000313" key="2">
    <source>
        <dbReference type="Proteomes" id="UP000095038"/>
    </source>
</evidence>
<proteinExistence type="predicted"/>
<organism evidence="1 2">
    <name type="scientific">Ascoidea rubescens DSM 1968</name>
    <dbReference type="NCBI Taxonomy" id="1344418"/>
    <lineage>
        <taxon>Eukaryota</taxon>
        <taxon>Fungi</taxon>
        <taxon>Dikarya</taxon>
        <taxon>Ascomycota</taxon>
        <taxon>Saccharomycotina</taxon>
        <taxon>Saccharomycetes</taxon>
        <taxon>Ascoideaceae</taxon>
        <taxon>Ascoidea</taxon>
    </lineage>
</organism>
<dbReference type="EMBL" id="KV454485">
    <property type="protein sequence ID" value="ODV59576.1"/>
    <property type="molecule type" value="Genomic_DNA"/>
</dbReference>
<accession>A0A1D2VD60</accession>
<keyword evidence="2" id="KW-1185">Reference proteome</keyword>
<reference evidence="2" key="1">
    <citation type="submission" date="2016-05" db="EMBL/GenBank/DDBJ databases">
        <title>Comparative genomics of biotechnologically important yeasts.</title>
        <authorList>
            <consortium name="DOE Joint Genome Institute"/>
            <person name="Riley R."/>
            <person name="Haridas S."/>
            <person name="Wolfe K.H."/>
            <person name="Lopes M.R."/>
            <person name="Hittinger C.T."/>
            <person name="Goker M."/>
            <person name="Salamov A."/>
            <person name="Wisecaver J."/>
            <person name="Long T.M."/>
            <person name="Aerts A.L."/>
            <person name="Barry K."/>
            <person name="Choi C."/>
            <person name="Clum A."/>
            <person name="Coughlan A.Y."/>
            <person name="Deshpande S."/>
            <person name="Douglass A.P."/>
            <person name="Hanson S.J."/>
            <person name="Klenk H.-P."/>
            <person name="Labutti K."/>
            <person name="Lapidus A."/>
            <person name="Lindquist E."/>
            <person name="Lipzen A."/>
            <person name="Meier-Kolthoff J.P."/>
            <person name="Ohm R.A."/>
            <person name="Otillar R.P."/>
            <person name="Pangilinan J."/>
            <person name="Peng Y."/>
            <person name="Rokas A."/>
            <person name="Rosa C.A."/>
            <person name="Scheuner C."/>
            <person name="Sibirny A.A."/>
            <person name="Slot J.C."/>
            <person name="Stielow J.B."/>
            <person name="Sun H."/>
            <person name="Kurtzman C.P."/>
            <person name="Blackwell M."/>
            <person name="Grigoriev I.V."/>
            <person name="Jeffries T.W."/>
        </authorList>
    </citation>
    <scope>NUCLEOTIDE SEQUENCE [LARGE SCALE GENOMIC DNA]</scope>
    <source>
        <strain evidence="2">DSM 1968</strain>
    </source>
</reference>
<protein>
    <recommendedName>
        <fullName evidence="3">PCI domain-containing protein</fullName>
    </recommendedName>
</protein>
<name>A0A1D2VD60_9ASCO</name>
<evidence type="ECO:0000313" key="1">
    <source>
        <dbReference type="EMBL" id="ODV59576.1"/>
    </source>
</evidence>
<dbReference type="GeneID" id="30962364"/>
<dbReference type="RefSeq" id="XP_020045883.1">
    <property type="nucleotide sequence ID" value="XM_020188728.1"/>
</dbReference>
<evidence type="ECO:0008006" key="3">
    <source>
        <dbReference type="Google" id="ProtNLM"/>
    </source>
</evidence>
<dbReference type="AlphaFoldDB" id="A0A1D2VD60"/>
<sequence>MENVLETISLSSSPHQLKSQIISLLEDSRTFNFNVLRINPILQAKLTTDNKNSNNSLKYLKTLELFSFGAFEDYFYNIDYQNSEFIQLSFNAINKLKALTVLRRLVHINSNRVKYNQLTGRSSQQDFDYAELERHLIYLKFQKLVDLKIDSFNQEIKVNKIFYKEDINYNQNFPHTDCNPQPASMDDLIKRLIVFKQNVLTLSTSLSC</sequence>
<dbReference type="InParanoid" id="A0A1D2VD60"/>